<protein>
    <submittedName>
        <fullName evidence="1">Uncharacterized protein</fullName>
    </submittedName>
</protein>
<reference evidence="1 2" key="1">
    <citation type="submission" date="2020-03" db="EMBL/GenBank/DDBJ databases">
        <title>Nocardioides sp. nov., isolated from fish.</title>
        <authorList>
            <person name="Hyun D.-W."/>
            <person name="Bae J.-W."/>
        </authorList>
    </citation>
    <scope>NUCLEOTIDE SEQUENCE [LARGE SCALE GENOMIC DNA]</scope>
    <source>
        <strain evidence="1 2">HDW12A</strain>
    </source>
</reference>
<dbReference type="EMBL" id="CP049866">
    <property type="protein sequence ID" value="QIK75706.1"/>
    <property type="molecule type" value="Genomic_DNA"/>
</dbReference>
<proteinExistence type="predicted"/>
<name>A0A6G7YGA8_9ACTN</name>
<dbReference type="KEGG" id="npi:G7071_09870"/>
<gene>
    <name evidence="1" type="ORF">G7071_09870</name>
</gene>
<dbReference type="AlphaFoldDB" id="A0A6G7YGA8"/>
<dbReference type="Proteomes" id="UP000502035">
    <property type="component" value="Chromosome"/>
</dbReference>
<sequence>MVLMSKSDPDVRPPNPPWQPLVDKGGGYLSVYLNDPLARWPVREITKPADNKSDPNIETGSYGLFSTCEPSMRKAIVARGASSIFFMTTREGVRWLTGYYHIGWYAPGVRGASRGDYALAADVIRFVDPIDPRTLSQPAKAALLVKFRTQKPIDAQIVNQLRNEIDGRDSRTDEYIGEVARLEQFSREHSEFAYPSWGREAGFNWSDAATYLPLDDATPAVDTPNSSPTGRWRCGSCDRIVENKALLKRCPACGETGTLTPELGGEG</sequence>
<organism evidence="1 2">
    <name type="scientific">Nocardioides piscis</name>
    <dbReference type="NCBI Taxonomy" id="2714938"/>
    <lineage>
        <taxon>Bacteria</taxon>
        <taxon>Bacillati</taxon>
        <taxon>Actinomycetota</taxon>
        <taxon>Actinomycetes</taxon>
        <taxon>Propionibacteriales</taxon>
        <taxon>Nocardioidaceae</taxon>
        <taxon>Nocardioides</taxon>
    </lineage>
</organism>
<evidence type="ECO:0000313" key="1">
    <source>
        <dbReference type="EMBL" id="QIK75706.1"/>
    </source>
</evidence>
<accession>A0A6G7YGA8</accession>
<keyword evidence="2" id="KW-1185">Reference proteome</keyword>
<dbReference type="RefSeq" id="WP_166318047.1">
    <property type="nucleotide sequence ID" value="NZ_CP049866.1"/>
</dbReference>
<evidence type="ECO:0000313" key="2">
    <source>
        <dbReference type="Proteomes" id="UP000502035"/>
    </source>
</evidence>